<name>A0ABT8AQC0_9HYPH</name>
<sequence length="45" mass="4839">MTLSLVLSTALPLLTGVLAMLWAGFIAPEMEDVPDAPAARDPRTW</sequence>
<dbReference type="EMBL" id="JAUFPT010000043">
    <property type="protein sequence ID" value="MDN3571636.1"/>
    <property type="molecule type" value="Genomic_DNA"/>
</dbReference>
<evidence type="ECO:0000313" key="2">
    <source>
        <dbReference type="Proteomes" id="UP001244297"/>
    </source>
</evidence>
<keyword evidence="2" id="KW-1185">Reference proteome</keyword>
<proteinExistence type="predicted"/>
<accession>A0ABT8AQC0</accession>
<comment type="caution">
    <text evidence="1">The sequence shown here is derived from an EMBL/GenBank/DDBJ whole genome shotgun (WGS) entry which is preliminary data.</text>
</comment>
<protein>
    <submittedName>
        <fullName evidence="1">Uncharacterized protein</fullName>
    </submittedName>
</protein>
<organism evidence="1 2">
    <name type="scientific">Methylobacterium longum</name>
    <dbReference type="NCBI Taxonomy" id="767694"/>
    <lineage>
        <taxon>Bacteria</taxon>
        <taxon>Pseudomonadati</taxon>
        <taxon>Pseudomonadota</taxon>
        <taxon>Alphaproteobacteria</taxon>
        <taxon>Hyphomicrobiales</taxon>
        <taxon>Methylobacteriaceae</taxon>
        <taxon>Methylobacterium</taxon>
    </lineage>
</organism>
<gene>
    <name evidence="1" type="ORF">QWZ18_13500</name>
</gene>
<dbReference type="RefSeq" id="WP_238288498.1">
    <property type="nucleotide sequence ID" value="NZ_BPQS01000012.1"/>
</dbReference>
<evidence type="ECO:0000313" key="1">
    <source>
        <dbReference type="EMBL" id="MDN3571636.1"/>
    </source>
</evidence>
<reference evidence="2" key="1">
    <citation type="journal article" date="2019" name="Int. J. Syst. Evol. Microbiol.">
        <title>The Global Catalogue of Microorganisms (GCM) 10K type strain sequencing project: providing services to taxonomists for standard genome sequencing and annotation.</title>
        <authorList>
            <consortium name="The Broad Institute Genomics Platform"/>
            <consortium name="The Broad Institute Genome Sequencing Center for Infectious Disease"/>
            <person name="Wu L."/>
            <person name="Ma J."/>
        </authorList>
    </citation>
    <scope>NUCLEOTIDE SEQUENCE [LARGE SCALE GENOMIC DNA]</scope>
    <source>
        <strain evidence="2">CECT 7806</strain>
    </source>
</reference>
<dbReference type="Proteomes" id="UP001244297">
    <property type="component" value="Unassembled WGS sequence"/>
</dbReference>